<name>A0AAV0YEC8_9HEMI</name>
<evidence type="ECO:0008006" key="3">
    <source>
        <dbReference type="Google" id="ProtNLM"/>
    </source>
</evidence>
<dbReference type="EMBL" id="CARXXK010001793">
    <property type="protein sequence ID" value="CAI6377531.1"/>
    <property type="molecule type" value="Genomic_DNA"/>
</dbReference>
<accession>A0AAV0YEC8</accession>
<comment type="caution">
    <text evidence="1">The sequence shown here is derived from an EMBL/GenBank/DDBJ whole genome shotgun (WGS) entry which is preliminary data.</text>
</comment>
<dbReference type="AlphaFoldDB" id="A0AAV0YEC8"/>
<reference evidence="1 2" key="1">
    <citation type="submission" date="2023-01" db="EMBL/GenBank/DDBJ databases">
        <authorList>
            <person name="Whitehead M."/>
        </authorList>
    </citation>
    <scope>NUCLEOTIDE SEQUENCE [LARGE SCALE GENOMIC DNA]</scope>
</reference>
<protein>
    <recommendedName>
        <fullName evidence="3">Protein ANTAGONIST OF LIKE HETEROCHROMATIN PROTEIN 1-like</fullName>
    </recommendedName>
</protein>
<organism evidence="1 2">
    <name type="scientific">Macrosiphum euphorbiae</name>
    <name type="common">potato aphid</name>
    <dbReference type="NCBI Taxonomy" id="13131"/>
    <lineage>
        <taxon>Eukaryota</taxon>
        <taxon>Metazoa</taxon>
        <taxon>Ecdysozoa</taxon>
        <taxon>Arthropoda</taxon>
        <taxon>Hexapoda</taxon>
        <taxon>Insecta</taxon>
        <taxon>Pterygota</taxon>
        <taxon>Neoptera</taxon>
        <taxon>Paraneoptera</taxon>
        <taxon>Hemiptera</taxon>
        <taxon>Sternorrhyncha</taxon>
        <taxon>Aphidomorpha</taxon>
        <taxon>Aphidoidea</taxon>
        <taxon>Aphididae</taxon>
        <taxon>Macrosiphini</taxon>
        <taxon>Macrosiphum</taxon>
    </lineage>
</organism>
<evidence type="ECO:0000313" key="2">
    <source>
        <dbReference type="Proteomes" id="UP001160148"/>
    </source>
</evidence>
<evidence type="ECO:0000313" key="1">
    <source>
        <dbReference type="EMBL" id="CAI6377531.1"/>
    </source>
</evidence>
<proteinExistence type="predicted"/>
<dbReference type="Proteomes" id="UP001160148">
    <property type="component" value="Unassembled WGS sequence"/>
</dbReference>
<sequence length="98" mass="11941">MSSSEDDVVVAYLYLKKRKRQRKRRFWIHPHYIRNVCYSTFIVSKELDQDPEKFHGYYRMNPETFTILVNIVEASIRKRDTNFRQAVSVEERLLITLR</sequence>
<gene>
    <name evidence="1" type="ORF">MEUPH1_LOCUS30777</name>
</gene>
<keyword evidence="2" id="KW-1185">Reference proteome</keyword>